<dbReference type="OrthoDB" id="6605218at2759"/>
<dbReference type="Gene3D" id="2.60.120.10">
    <property type="entry name" value="Jelly Rolls"/>
    <property type="match status" value="2"/>
</dbReference>
<dbReference type="PROSITE" id="PS00966">
    <property type="entry name" value="PMI_I_2"/>
    <property type="match status" value="1"/>
</dbReference>
<comment type="similarity">
    <text evidence="3">Belongs to the mannose-6-phosphate isomerase type 1 family.</text>
</comment>
<evidence type="ECO:0000256" key="3">
    <source>
        <dbReference type="ARBA" id="ARBA00010772"/>
    </source>
</evidence>
<dbReference type="Gene3D" id="1.10.441.10">
    <property type="entry name" value="Phosphomannose Isomerase, domain 2"/>
    <property type="match status" value="1"/>
</dbReference>
<dbReference type="GO" id="GO:0004476">
    <property type="term" value="F:mannose-6-phosphate isomerase activity"/>
    <property type="evidence" value="ECO:0007669"/>
    <property type="project" value="UniProtKB-EC"/>
</dbReference>
<dbReference type="UniPathway" id="UPA00126">
    <property type="reaction ID" value="UER00423"/>
</dbReference>
<dbReference type="InterPro" id="IPR018050">
    <property type="entry name" value="Pmannose_isomerase-type1_CS"/>
</dbReference>
<dbReference type="AlphaFoldDB" id="A0A1I8PAB1"/>
<gene>
    <name evidence="12" type="primary">106081823</name>
</gene>
<evidence type="ECO:0000256" key="1">
    <source>
        <dbReference type="ARBA" id="ARBA00000757"/>
    </source>
</evidence>
<feature type="binding site" evidence="9">
    <location>
        <position position="86"/>
    </location>
    <ligand>
        <name>Zn(2+)</name>
        <dbReference type="ChEBI" id="CHEBI:29105"/>
    </ligand>
</feature>
<dbReference type="SUPFAM" id="SSF51182">
    <property type="entry name" value="RmlC-like cupins"/>
    <property type="match status" value="1"/>
</dbReference>
<comment type="pathway">
    <text evidence="2 10">Nucleotide-sugar biosynthesis; GDP-alpha-D-mannose biosynthesis; alpha-D-mannose 1-phosphate from D-fructose 6-phosphate: step 1/2.</text>
</comment>
<dbReference type="KEGG" id="scac:106081823"/>
<organism evidence="12 13">
    <name type="scientific">Stomoxys calcitrans</name>
    <name type="common">Stable fly</name>
    <name type="synonym">Conops calcitrans</name>
    <dbReference type="NCBI Taxonomy" id="35570"/>
    <lineage>
        <taxon>Eukaryota</taxon>
        <taxon>Metazoa</taxon>
        <taxon>Ecdysozoa</taxon>
        <taxon>Arthropoda</taxon>
        <taxon>Hexapoda</taxon>
        <taxon>Insecta</taxon>
        <taxon>Pterygota</taxon>
        <taxon>Neoptera</taxon>
        <taxon>Endopterygota</taxon>
        <taxon>Diptera</taxon>
        <taxon>Brachycera</taxon>
        <taxon>Muscomorpha</taxon>
        <taxon>Muscoidea</taxon>
        <taxon>Muscidae</taxon>
        <taxon>Stomoxys</taxon>
    </lineage>
</organism>
<dbReference type="PIRSF" id="PIRSF001480">
    <property type="entry name" value="Mannose-6-phosphate_isomerase"/>
    <property type="match status" value="1"/>
</dbReference>
<dbReference type="NCBIfam" id="TIGR00218">
    <property type="entry name" value="manA"/>
    <property type="match status" value="1"/>
</dbReference>
<dbReference type="GO" id="GO:0008270">
    <property type="term" value="F:zinc ion binding"/>
    <property type="evidence" value="ECO:0007669"/>
    <property type="project" value="InterPro"/>
</dbReference>
<reference evidence="12" key="1">
    <citation type="submission" date="2020-05" db="UniProtKB">
        <authorList>
            <consortium name="EnsemblMetazoa"/>
        </authorList>
    </citation>
    <scope>IDENTIFICATION</scope>
    <source>
        <strain evidence="12">USDA</strain>
    </source>
</reference>
<dbReference type="InterPro" id="IPR016305">
    <property type="entry name" value="Mannose-6-P_Isomerase"/>
</dbReference>
<dbReference type="Pfam" id="PF20511">
    <property type="entry name" value="PMI_typeI_cat"/>
    <property type="match status" value="1"/>
</dbReference>
<proteinExistence type="inferred from homology"/>
<dbReference type="GO" id="GO:0005975">
    <property type="term" value="P:carbohydrate metabolic process"/>
    <property type="evidence" value="ECO:0007669"/>
    <property type="project" value="InterPro"/>
</dbReference>
<evidence type="ECO:0000256" key="8">
    <source>
        <dbReference type="PIRSR" id="PIRSR001480-1"/>
    </source>
</evidence>
<dbReference type="STRING" id="35570.A0A1I8PAB1"/>
<dbReference type="PANTHER" id="PTHR10309">
    <property type="entry name" value="MANNOSE-6-PHOSPHATE ISOMERASE"/>
    <property type="match status" value="1"/>
</dbReference>
<dbReference type="Proteomes" id="UP000095300">
    <property type="component" value="Unassembled WGS sequence"/>
</dbReference>
<name>A0A1I8PAB1_STOCA</name>
<evidence type="ECO:0000256" key="2">
    <source>
        <dbReference type="ARBA" id="ARBA00004666"/>
    </source>
</evidence>
<dbReference type="InterPro" id="IPR014710">
    <property type="entry name" value="RmlC-like_jellyroll"/>
</dbReference>
<dbReference type="GO" id="GO:0005829">
    <property type="term" value="C:cytosol"/>
    <property type="evidence" value="ECO:0007669"/>
    <property type="project" value="TreeGrafter"/>
</dbReference>
<dbReference type="PANTHER" id="PTHR10309:SF0">
    <property type="entry name" value="MANNOSE-6-PHOSPHATE ISOMERASE"/>
    <property type="match status" value="1"/>
</dbReference>
<dbReference type="InterPro" id="IPR001250">
    <property type="entry name" value="Man6P_Isoase-1"/>
</dbReference>
<feature type="binding site" evidence="9">
    <location>
        <position position="241"/>
    </location>
    <ligand>
        <name>Zn(2+)</name>
        <dbReference type="ChEBI" id="CHEBI:29105"/>
    </ligand>
</feature>
<feature type="domain" description="Phosphomannose isomerase type I catalytic" evidence="11">
    <location>
        <begin position="3"/>
        <end position="129"/>
    </location>
</feature>
<feature type="binding site" evidence="9">
    <location>
        <position position="113"/>
    </location>
    <ligand>
        <name>Zn(2+)</name>
        <dbReference type="ChEBI" id="CHEBI:29105"/>
    </ligand>
</feature>
<evidence type="ECO:0000313" key="13">
    <source>
        <dbReference type="Proteomes" id="UP000095300"/>
    </source>
</evidence>
<evidence type="ECO:0000259" key="11">
    <source>
        <dbReference type="Pfam" id="PF20511"/>
    </source>
</evidence>
<dbReference type="PROSITE" id="PS00965">
    <property type="entry name" value="PMI_I_1"/>
    <property type="match status" value="1"/>
</dbReference>
<evidence type="ECO:0000256" key="7">
    <source>
        <dbReference type="ARBA" id="ARBA00023235"/>
    </source>
</evidence>
<feature type="binding site" evidence="9">
    <location>
        <position position="88"/>
    </location>
    <ligand>
        <name>Zn(2+)</name>
        <dbReference type="ChEBI" id="CHEBI:29105"/>
    </ligand>
</feature>
<keyword evidence="13" id="KW-1185">Reference proteome</keyword>
<evidence type="ECO:0000256" key="10">
    <source>
        <dbReference type="RuleBase" id="RU004248"/>
    </source>
</evidence>
<dbReference type="CDD" id="cd07011">
    <property type="entry name" value="cupin_PMI_type_I_N"/>
    <property type="match status" value="1"/>
</dbReference>
<feature type="active site" evidence="8">
    <location>
        <position position="260"/>
    </location>
</feature>
<protein>
    <recommendedName>
        <fullName evidence="4">mannose-6-phosphate isomerase</fullName>
        <ecNumber evidence="4">5.3.1.8</ecNumber>
    </recommendedName>
</protein>
<evidence type="ECO:0000256" key="6">
    <source>
        <dbReference type="ARBA" id="ARBA00022833"/>
    </source>
</evidence>
<dbReference type="EC" id="5.3.1.8" evidence="4"/>
<evidence type="ECO:0000256" key="4">
    <source>
        <dbReference type="ARBA" id="ARBA00011956"/>
    </source>
</evidence>
<dbReference type="InterPro" id="IPR011051">
    <property type="entry name" value="RmlC_Cupin_sf"/>
</dbReference>
<accession>A0A1I8PAB1</accession>
<evidence type="ECO:0000256" key="5">
    <source>
        <dbReference type="ARBA" id="ARBA00022723"/>
    </source>
</evidence>
<dbReference type="PRINTS" id="PR00714">
    <property type="entry name" value="MAN6PISMRASE"/>
</dbReference>
<evidence type="ECO:0000313" key="12">
    <source>
        <dbReference type="EnsemblMetazoa" id="SCAU006204-PA"/>
    </source>
</evidence>
<comment type="catalytic activity">
    <reaction evidence="1">
        <text>D-mannose 6-phosphate = D-fructose 6-phosphate</text>
        <dbReference type="Rhea" id="RHEA:12356"/>
        <dbReference type="ChEBI" id="CHEBI:58735"/>
        <dbReference type="ChEBI" id="CHEBI:61527"/>
        <dbReference type="EC" id="5.3.1.8"/>
    </reaction>
</comment>
<keyword evidence="5 9" id="KW-0479">Metal-binding</keyword>
<dbReference type="GO" id="GO:0009298">
    <property type="term" value="P:GDP-mannose biosynthetic process"/>
    <property type="evidence" value="ECO:0007669"/>
    <property type="project" value="UniProtKB-UniPathway"/>
</dbReference>
<dbReference type="EnsemblMetazoa" id="SCAU006204-RA">
    <property type="protein sequence ID" value="SCAU006204-PA"/>
    <property type="gene ID" value="SCAU006204"/>
</dbReference>
<dbReference type="VEuPathDB" id="VectorBase:SCAU006204"/>
<keyword evidence="7" id="KW-0413">Isomerase</keyword>
<evidence type="ECO:0000256" key="9">
    <source>
        <dbReference type="PIRSR" id="PIRSR001480-2"/>
    </source>
</evidence>
<sequence>MELVGNIKNYEWGKLGQSSEVAKLAKANNGKFSVNEEAPYAELWMGTHCSGPSLLKSSGTELGQVYDEPLPFLLKVLSIRKALSLQVHPNKDEAKHLHKERPDIYKDPNHKPELAIALTPFKALCGFRPYEEIHQFCQELPPLKELLGGDAVVKKLSNGAAGDLKKCYQALMSAEPAAVSACIDKIAEEYMEVLEKFNLSDTFTTINADFPDDVGVLSLFFINLIHLQQGESIYLGANEIHAYLSGDCIECMACSDNVIRAGLTPKYKDVQQLLTSLNYNGSPAATRLFQPKVIDANAKVFAPPVKDFAVVNVTLPSSQTTPYSLELPQGPGILLVSQGSRKLLLKEHSELVLKSGSIIFIPPECMGNIEFSCIDGGNDDFTAYLATENTF</sequence>
<dbReference type="InterPro" id="IPR046457">
    <property type="entry name" value="PMI_typeI_cat"/>
</dbReference>
<comment type="cofactor">
    <cofactor evidence="9">
        <name>Zn(2+)</name>
        <dbReference type="ChEBI" id="CHEBI:29105"/>
    </cofactor>
    <text evidence="9">Binds 1 zinc ion per subunit.</text>
</comment>
<keyword evidence="6 9" id="KW-0862">Zinc</keyword>